<dbReference type="Proteomes" id="UP000025756">
    <property type="component" value="Unassembled WGS sequence"/>
</dbReference>
<feature type="domain" description="Serine aminopeptidase S33" evidence="1">
    <location>
        <begin position="49"/>
        <end position="275"/>
    </location>
</feature>
<dbReference type="Pfam" id="PF12146">
    <property type="entry name" value="Hydrolase_4"/>
    <property type="match status" value="1"/>
</dbReference>
<sequence length="313" mass="33438">MGSLSTCRGLKLSPISFTPAADGVSLANYAWPAAPGVPAPLPGPGTPSIYLLHGLSEHAGRYERLAGWLAARGWRVGAHDHRGHGRSGGPPAGLARPDDLVRDATQRLLDWSRDCGRPPILLGHSLGALVAVRVAQRQWAPLAGLVLSSPPFRLRIPAWSRPALTWLARRQPELRVPHGLAPACISHDRAVVAAYRADPLVRRCITGRLALFIDQASQAALRDAPLLPCRTLLQVAGADRIVAPQGSRAFAEAAPPALLTLRWYPDAWHEIFNETPAIAAPVYADLDGWLAGAATSLSREPIRATSARTAITP</sequence>
<evidence type="ECO:0000313" key="2">
    <source>
        <dbReference type="EMBL" id="KCV38723.1"/>
    </source>
</evidence>
<evidence type="ECO:0000259" key="1">
    <source>
        <dbReference type="Pfam" id="PF12146"/>
    </source>
</evidence>
<comment type="caution">
    <text evidence="2">The sequence shown here is derived from an EMBL/GenBank/DDBJ whole genome shotgun (WGS) entry which is preliminary data.</text>
</comment>
<dbReference type="PANTHER" id="PTHR11614">
    <property type="entry name" value="PHOSPHOLIPASE-RELATED"/>
    <property type="match status" value="1"/>
</dbReference>
<dbReference type="SUPFAM" id="SSF53474">
    <property type="entry name" value="alpha/beta-Hydrolases"/>
    <property type="match status" value="1"/>
</dbReference>
<keyword evidence="3" id="KW-1185">Reference proteome</keyword>
<dbReference type="Gene3D" id="3.40.50.1820">
    <property type="entry name" value="alpha/beta hydrolase"/>
    <property type="match status" value="1"/>
</dbReference>
<gene>
    <name evidence="2" type="ORF">L490_4384</name>
</gene>
<dbReference type="InterPro" id="IPR051044">
    <property type="entry name" value="MAG_DAG_Lipase"/>
</dbReference>
<proteinExistence type="predicted"/>
<protein>
    <submittedName>
        <fullName evidence="2">Lysophospholipase</fullName>
    </submittedName>
</protein>
<evidence type="ECO:0000313" key="3">
    <source>
        <dbReference type="Proteomes" id="UP000025756"/>
    </source>
</evidence>
<dbReference type="InterPro" id="IPR029058">
    <property type="entry name" value="AB_hydrolase_fold"/>
</dbReference>
<reference evidence="2 3" key="1">
    <citation type="submission" date="2014-03" db="EMBL/GenBank/DDBJ databases">
        <title>Genome sequence of Bordetella bronchiseptica.</title>
        <authorList>
            <person name="Harvill E."/>
            <person name="Goodfield L.L."/>
            <person name="Ivanov Y.V."/>
            <person name="Meyer J.A."/>
            <person name="Muse S.J."/>
            <person name="Jacobs N."/>
            <person name="Bendor L."/>
            <person name="Smallridge W.E."/>
            <person name="Brinkac L.M."/>
            <person name="Sanka R."/>
            <person name="Kim M."/>
            <person name="Losada L."/>
        </authorList>
    </citation>
    <scope>NUCLEOTIDE SEQUENCE [LARGE SCALE GENOMIC DNA]</scope>
    <source>
        <strain evidence="2 3">00-P-2796</strain>
    </source>
</reference>
<dbReference type="EMBL" id="JGWH01000007">
    <property type="protein sequence ID" value="KCV38723.1"/>
    <property type="molecule type" value="Genomic_DNA"/>
</dbReference>
<name>A0ABR4RLL6_BORBO</name>
<organism evidence="2 3">
    <name type="scientific">Bordetella bronchiseptica 00-P-2796</name>
    <dbReference type="NCBI Taxonomy" id="1331199"/>
    <lineage>
        <taxon>Bacteria</taxon>
        <taxon>Pseudomonadati</taxon>
        <taxon>Pseudomonadota</taxon>
        <taxon>Betaproteobacteria</taxon>
        <taxon>Burkholderiales</taxon>
        <taxon>Alcaligenaceae</taxon>
        <taxon>Bordetella</taxon>
    </lineage>
</organism>
<accession>A0ABR4RLL6</accession>
<dbReference type="InterPro" id="IPR022742">
    <property type="entry name" value="Hydrolase_4"/>
</dbReference>